<dbReference type="GO" id="GO:0046983">
    <property type="term" value="F:protein dimerization activity"/>
    <property type="evidence" value="ECO:0007669"/>
    <property type="project" value="UniProtKB-UniRule"/>
</dbReference>
<evidence type="ECO:0000313" key="4">
    <source>
        <dbReference type="Proteomes" id="UP000069443"/>
    </source>
</evidence>
<dbReference type="EMBL" id="BCSY01000084">
    <property type="protein sequence ID" value="GAS98562.1"/>
    <property type="molecule type" value="Genomic_DNA"/>
</dbReference>
<evidence type="ECO:0000259" key="2">
    <source>
        <dbReference type="PROSITE" id="PS51902"/>
    </source>
</evidence>
<accession>A0A100WHU1</accession>
<keyword evidence="1" id="KW-0862">Zinc</keyword>
<dbReference type="SMART" id="SM00994">
    <property type="entry name" value="zf-C4_ClpX"/>
    <property type="match status" value="1"/>
</dbReference>
<sequence>MGTVGKAVMAVMYCSFCGLESRQVNRLISGHGVYICGDCVTKCVAIMEDRPDRDTLPLRDREDYSDDELLDEIPRVAATTANVEADLRARVDELRQRGVAWSRIAAALGVARQSAWERFTHD</sequence>
<protein>
    <submittedName>
        <fullName evidence="3">ATP-dependent protease Clp, ATPase subunit</fullName>
    </submittedName>
</protein>
<keyword evidence="3" id="KW-0378">Hydrolase</keyword>
<gene>
    <name evidence="3" type="ORF">RMCC_5527</name>
</gene>
<keyword evidence="1" id="KW-0143">Chaperone</keyword>
<feature type="binding site" evidence="1">
    <location>
        <position position="39"/>
    </location>
    <ligand>
        <name>Zn(2+)</name>
        <dbReference type="ChEBI" id="CHEBI:29105"/>
    </ligand>
</feature>
<dbReference type="STRING" id="228230.RMCC_5527"/>
<keyword evidence="3" id="KW-0645">Protease</keyword>
<dbReference type="GO" id="GO:0008270">
    <property type="term" value="F:zinc ion binding"/>
    <property type="evidence" value="ECO:0007669"/>
    <property type="project" value="UniProtKB-UniRule"/>
</dbReference>
<feature type="domain" description="ClpX-type ZB" evidence="2">
    <location>
        <begin position="1"/>
        <end position="55"/>
    </location>
</feature>
<evidence type="ECO:0000256" key="1">
    <source>
        <dbReference type="PROSITE-ProRule" id="PRU01250"/>
    </source>
</evidence>
<feature type="binding site" evidence="1">
    <location>
        <position position="17"/>
    </location>
    <ligand>
        <name>Zn(2+)</name>
        <dbReference type="ChEBI" id="CHEBI:29105"/>
    </ligand>
</feature>
<dbReference type="Pfam" id="PF06689">
    <property type="entry name" value="zf-C4_ClpX"/>
    <property type="match status" value="1"/>
</dbReference>
<dbReference type="GO" id="GO:0006508">
    <property type="term" value="P:proteolysis"/>
    <property type="evidence" value="ECO:0007669"/>
    <property type="project" value="UniProtKB-KW"/>
</dbReference>
<comment type="similarity">
    <text evidence="1">Belongs to the ClpX chaperone family.</text>
</comment>
<reference evidence="4" key="2">
    <citation type="submission" date="2016-02" db="EMBL/GenBank/DDBJ databases">
        <title>Draft genome sequence of five rapidly growing Mycobacterium species.</title>
        <authorList>
            <person name="Katahira K."/>
            <person name="Gotou Y."/>
            <person name="Iida K."/>
            <person name="Ogura Y."/>
            <person name="Hayashi T."/>
        </authorList>
    </citation>
    <scope>NUCLEOTIDE SEQUENCE [LARGE SCALE GENOMIC DNA]</scope>
    <source>
        <strain evidence="4">JCM15298</strain>
    </source>
</reference>
<dbReference type="AlphaFoldDB" id="A0A100WHU1"/>
<evidence type="ECO:0000313" key="3">
    <source>
        <dbReference type="EMBL" id="GAS98562.1"/>
    </source>
</evidence>
<feature type="binding site" evidence="1">
    <location>
        <position position="36"/>
    </location>
    <ligand>
        <name>Zn(2+)</name>
        <dbReference type="ChEBI" id="CHEBI:29105"/>
    </ligand>
</feature>
<dbReference type="InterPro" id="IPR059188">
    <property type="entry name" value="Znf_CLPX-like"/>
</dbReference>
<feature type="binding site" evidence="1">
    <location>
        <position position="14"/>
    </location>
    <ligand>
        <name>Zn(2+)</name>
        <dbReference type="ChEBI" id="CHEBI:29105"/>
    </ligand>
</feature>
<comment type="caution">
    <text evidence="3">The sequence shown here is derived from an EMBL/GenBank/DDBJ whole genome shotgun (WGS) entry which is preliminary data.</text>
</comment>
<dbReference type="Gene3D" id="6.20.220.10">
    <property type="entry name" value="ClpX chaperone, C4-type zinc finger domain"/>
    <property type="match status" value="1"/>
</dbReference>
<dbReference type="PROSITE" id="PS51902">
    <property type="entry name" value="CLPX_ZB"/>
    <property type="match status" value="1"/>
</dbReference>
<keyword evidence="1" id="KW-0479">Metal-binding</keyword>
<organism evidence="3 4">
    <name type="scientific">Mycolicibacterium canariasense</name>
    <name type="common">Mycobacterium canariasense</name>
    <dbReference type="NCBI Taxonomy" id="228230"/>
    <lineage>
        <taxon>Bacteria</taxon>
        <taxon>Bacillati</taxon>
        <taxon>Actinomycetota</taxon>
        <taxon>Actinomycetes</taxon>
        <taxon>Mycobacteriales</taxon>
        <taxon>Mycobacteriaceae</taxon>
        <taxon>Mycolicibacterium</taxon>
    </lineage>
</organism>
<dbReference type="GO" id="GO:0008233">
    <property type="term" value="F:peptidase activity"/>
    <property type="evidence" value="ECO:0007669"/>
    <property type="project" value="UniProtKB-KW"/>
</dbReference>
<dbReference type="InterPro" id="IPR038366">
    <property type="entry name" value="Znf_CppX_C4_sf"/>
</dbReference>
<name>A0A100WHU1_MYCCR</name>
<proteinExistence type="inferred from homology"/>
<dbReference type="SUPFAM" id="SSF57716">
    <property type="entry name" value="Glucocorticoid receptor-like (DNA-binding domain)"/>
    <property type="match status" value="1"/>
</dbReference>
<dbReference type="InterPro" id="IPR010603">
    <property type="entry name" value="Znf_CppX_C4"/>
</dbReference>
<dbReference type="GO" id="GO:0006457">
    <property type="term" value="P:protein folding"/>
    <property type="evidence" value="ECO:0007669"/>
    <property type="project" value="UniProtKB-UniRule"/>
</dbReference>
<dbReference type="Proteomes" id="UP000069443">
    <property type="component" value="Unassembled WGS sequence"/>
</dbReference>
<reference evidence="4" key="1">
    <citation type="journal article" date="2016" name="Genome Announc.">
        <title>Draft Genome Sequences of Five Rapidly Growing Mycobacterium Species, M. thermoresistibile, M. fortuitum subsp. acetamidolyticum, M. canariasense, M. brisbanense, and M. novocastrense.</title>
        <authorList>
            <person name="Katahira K."/>
            <person name="Ogura Y."/>
            <person name="Gotoh Y."/>
            <person name="Hayashi T."/>
        </authorList>
    </citation>
    <scope>NUCLEOTIDE SEQUENCE [LARGE SCALE GENOMIC DNA]</scope>
    <source>
        <strain evidence="4">JCM15298</strain>
    </source>
</reference>
<keyword evidence="4" id="KW-1185">Reference proteome</keyword>
<dbReference type="GO" id="GO:0051082">
    <property type="term" value="F:unfolded protein binding"/>
    <property type="evidence" value="ECO:0007669"/>
    <property type="project" value="UniProtKB-UniRule"/>
</dbReference>